<comment type="caution">
    <text evidence="2">The sequence shown here is derived from an EMBL/GenBank/DDBJ whole genome shotgun (WGS) entry which is preliminary data.</text>
</comment>
<keyword evidence="1" id="KW-0812">Transmembrane</keyword>
<dbReference type="AlphaFoldDB" id="A0A439DL01"/>
<evidence type="ECO:0000313" key="3">
    <source>
        <dbReference type="Proteomes" id="UP000286045"/>
    </source>
</evidence>
<evidence type="ECO:0000256" key="1">
    <source>
        <dbReference type="SAM" id="Phobius"/>
    </source>
</evidence>
<protein>
    <submittedName>
        <fullName evidence="2">Uncharacterized protein</fullName>
    </submittedName>
</protein>
<accession>A0A439DL01</accession>
<organism evidence="2 3">
    <name type="scientific">Xylaria grammica</name>
    <dbReference type="NCBI Taxonomy" id="363999"/>
    <lineage>
        <taxon>Eukaryota</taxon>
        <taxon>Fungi</taxon>
        <taxon>Dikarya</taxon>
        <taxon>Ascomycota</taxon>
        <taxon>Pezizomycotina</taxon>
        <taxon>Sordariomycetes</taxon>
        <taxon>Xylariomycetidae</taxon>
        <taxon>Xylariales</taxon>
        <taxon>Xylariaceae</taxon>
        <taxon>Xylaria</taxon>
    </lineage>
</organism>
<proteinExistence type="predicted"/>
<keyword evidence="3" id="KW-1185">Reference proteome</keyword>
<reference evidence="2 3" key="1">
    <citation type="submission" date="2018-12" db="EMBL/GenBank/DDBJ databases">
        <title>Draft genome sequence of Xylaria grammica IHI A82.</title>
        <authorList>
            <person name="Buettner E."/>
            <person name="Kellner H."/>
        </authorList>
    </citation>
    <scope>NUCLEOTIDE SEQUENCE [LARGE SCALE GENOMIC DNA]</scope>
    <source>
        <strain evidence="2 3">IHI A82</strain>
    </source>
</reference>
<gene>
    <name evidence="2" type="ORF">EKO27_g62</name>
</gene>
<feature type="transmembrane region" description="Helical" evidence="1">
    <location>
        <begin position="133"/>
        <end position="152"/>
    </location>
</feature>
<evidence type="ECO:0000313" key="2">
    <source>
        <dbReference type="EMBL" id="RWA15097.1"/>
    </source>
</evidence>
<sequence>MTTDSNDADQYPVYLGIWTNWSRGQVLGLTLTLRRQEANLLVAFTAFFIAFVSRTVKTFHTARTDCGTKIATRFWKVVCFAFHRLYATATSQSAVYHQRQAILRNSSTPEGSIQQLVRLIWANRHMSDRYAPLLPAIVALLCVTAFTAAGGLSSQISTAVGTEVLIRSLNCGILDRKNVPSSSGGQVTETQAFFALAPRKAENIDNAANYAQQCYSNGTARNLDCGRFVTKQLTKFTDDDALCPFEGKMCRSSSKNLRIDSGYISSHEHLGINSPDKFFARNVLHCAPIVTDDYTSQLSTSMGNITLYHYGSLLSPSGLKDYVFAAESIDSQYAFGLSPDFPAVGSNYRVS</sequence>
<keyword evidence="1" id="KW-1133">Transmembrane helix</keyword>
<name>A0A439DL01_9PEZI</name>
<dbReference type="Proteomes" id="UP000286045">
    <property type="component" value="Unassembled WGS sequence"/>
</dbReference>
<dbReference type="EMBL" id="RYZI01000001">
    <property type="protein sequence ID" value="RWA15097.1"/>
    <property type="molecule type" value="Genomic_DNA"/>
</dbReference>
<keyword evidence="1" id="KW-0472">Membrane</keyword>